<dbReference type="GO" id="GO:0004181">
    <property type="term" value="F:metallocarboxypeptidase activity"/>
    <property type="evidence" value="ECO:0007669"/>
    <property type="project" value="InterPro"/>
</dbReference>
<evidence type="ECO:0000313" key="13">
    <source>
        <dbReference type="EMBL" id="CAA70838.1"/>
    </source>
</evidence>
<feature type="signal peptide" evidence="11">
    <location>
        <begin position="1"/>
        <end position="16"/>
    </location>
</feature>
<keyword evidence="3 13" id="KW-0121">Carboxypeptidase</keyword>
<sequence>MRLLILLSIFLQIANTQRSRMMRRSTEILRDLDFSEIVYSVHIDNVGSLIARAEESNNRIKELREPSEFKSIVGTFPRYDEVVAWMNETSQLYPDLASTFSIGYTVLGRPMQILKLGLNGGNKWRVWMDAGVHAREWLAPTTAIYIADQLIQGYVNSDPEVLNYLSFLDFEILAVANPDGYEFCFTDDRLWRKNRRPITTDCTGVDLNRNFGFEWGGVGASANPCDNTYMGPYAESEREVLNIINHVLPESQKYIWYMAYHTWGELFFTRWDYTSDVPPDHVERLDLAQRTVNAINQVNGEIYLAGTAPELMYAFSGSSSDWSRGTANINYPYLVELRDSDGSYGFVAPPEEIIPCGAENWAGAKIILNDIIANYGGTTPP</sequence>
<dbReference type="SUPFAM" id="SSF53187">
    <property type="entry name" value="Zn-dependent exopeptidases"/>
    <property type="match status" value="1"/>
</dbReference>
<comment type="similarity">
    <text evidence="2 10">Belongs to the peptidase M14 family.</text>
</comment>
<accession>P91755</accession>
<proteinExistence type="evidence at transcript level"/>
<dbReference type="Pfam" id="PF00246">
    <property type="entry name" value="Peptidase_M14"/>
    <property type="match status" value="1"/>
</dbReference>
<dbReference type="PANTHER" id="PTHR11705:SF91">
    <property type="entry name" value="FI01817P-RELATED"/>
    <property type="match status" value="1"/>
</dbReference>
<dbReference type="InterPro" id="IPR000834">
    <property type="entry name" value="Peptidase_M14"/>
</dbReference>
<dbReference type="Gene3D" id="3.40.630.10">
    <property type="entry name" value="Zn peptidases"/>
    <property type="match status" value="1"/>
</dbReference>
<evidence type="ECO:0000256" key="10">
    <source>
        <dbReference type="PROSITE-ProRule" id="PRU01379"/>
    </source>
</evidence>
<evidence type="ECO:0000256" key="3">
    <source>
        <dbReference type="ARBA" id="ARBA00022645"/>
    </source>
</evidence>
<dbReference type="PRINTS" id="PR00765">
    <property type="entry name" value="CRBOXYPTASEA"/>
</dbReference>
<evidence type="ECO:0000256" key="6">
    <source>
        <dbReference type="ARBA" id="ARBA00022729"/>
    </source>
</evidence>
<dbReference type="AlphaFoldDB" id="P91755"/>
<evidence type="ECO:0000259" key="12">
    <source>
        <dbReference type="PROSITE" id="PS52035"/>
    </source>
</evidence>
<dbReference type="GO" id="GO:0005615">
    <property type="term" value="C:extracellular space"/>
    <property type="evidence" value="ECO:0007669"/>
    <property type="project" value="TreeGrafter"/>
</dbReference>
<dbReference type="GO" id="GO:0006508">
    <property type="term" value="P:proteolysis"/>
    <property type="evidence" value="ECO:0007669"/>
    <property type="project" value="UniProtKB-KW"/>
</dbReference>
<dbReference type="GO" id="GO:0008270">
    <property type="term" value="F:zinc ion binding"/>
    <property type="evidence" value="ECO:0007669"/>
    <property type="project" value="InterPro"/>
</dbReference>
<feature type="active site" description="Proton donor/acceptor" evidence="10">
    <location>
        <position position="336"/>
    </location>
</feature>
<reference evidence="13" key="1">
    <citation type="journal article" date="2001" name="BioMetals">
        <title>Earthworm pre-procarboxypeptidase: a copper responsive enzyme.</title>
        <authorList>
            <person name="Sturzenbaum S.R."/>
            <person name="Cater S."/>
            <person name="Morgan A.J."/>
            <person name="Kille P."/>
        </authorList>
    </citation>
    <scope>NUCLEOTIDE SEQUENCE</scope>
</reference>
<name>P91755_LUMRU</name>
<keyword evidence="9" id="KW-0482">Metalloprotease</keyword>
<keyword evidence="4" id="KW-0645">Protease</keyword>
<dbReference type="EMBL" id="Y09625">
    <property type="protein sequence ID" value="CAA70838.1"/>
    <property type="molecule type" value="mRNA"/>
</dbReference>
<keyword evidence="7" id="KW-0378">Hydrolase</keyword>
<evidence type="ECO:0000256" key="1">
    <source>
        <dbReference type="ARBA" id="ARBA00001947"/>
    </source>
</evidence>
<keyword evidence="6 11" id="KW-0732">Signal</keyword>
<keyword evidence="8" id="KW-0862">Zinc</keyword>
<evidence type="ECO:0000256" key="5">
    <source>
        <dbReference type="ARBA" id="ARBA00022723"/>
    </source>
</evidence>
<dbReference type="SMART" id="SM00631">
    <property type="entry name" value="Zn_pept"/>
    <property type="match status" value="1"/>
</dbReference>
<dbReference type="PROSITE" id="PS52035">
    <property type="entry name" value="PEPTIDASE_M14"/>
    <property type="match status" value="1"/>
</dbReference>
<comment type="cofactor">
    <cofactor evidence="1">
        <name>Zn(2+)</name>
        <dbReference type="ChEBI" id="CHEBI:29105"/>
    </cofactor>
</comment>
<dbReference type="FunFam" id="3.40.630.10:FF:000084">
    <property type="entry name" value="Carboxypeptidase B2"/>
    <property type="match status" value="1"/>
</dbReference>
<evidence type="ECO:0000256" key="4">
    <source>
        <dbReference type="ARBA" id="ARBA00022670"/>
    </source>
</evidence>
<evidence type="ECO:0000256" key="7">
    <source>
        <dbReference type="ARBA" id="ARBA00022801"/>
    </source>
</evidence>
<protein>
    <submittedName>
        <fullName evidence="13">Preprocarboxypeptidase</fullName>
    </submittedName>
</protein>
<evidence type="ECO:0000256" key="9">
    <source>
        <dbReference type="ARBA" id="ARBA00023049"/>
    </source>
</evidence>
<evidence type="ECO:0000256" key="11">
    <source>
        <dbReference type="SAM" id="SignalP"/>
    </source>
</evidence>
<evidence type="ECO:0000256" key="2">
    <source>
        <dbReference type="ARBA" id="ARBA00005988"/>
    </source>
</evidence>
<dbReference type="PANTHER" id="PTHR11705">
    <property type="entry name" value="PROTEASE FAMILY M14 CARBOXYPEPTIDASE A,B"/>
    <property type="match status" value="1"/>
</dbReference>
<evidence type="ECO:0000256" key="8">
    <source>
        <dbReference type="ARBA" id="ARBA00022833"/>
    </source>
</evidence>
<feature type="domain" description="Peptidase M14" evidence="12">
    <location>
        <begin position="75"/>
        <end position="371"/>
    </location>
</feature>
<dbReference type="CDD" id="cd03860">
    <property type="entry name" value="M14_CP_A-B_like"/>
    <property type="match status" value="1"/>
</dbReference>
<feature type="chain" id="PRO_5004161461" evidence="11">
    <location>
        <begin position="17"/>
        <end position="381"/>
    </location>
</feature>
<keyword evidence="5" id="KW-0479">Metal-binding</keyword>
<organism evidence="13">
    <name type="scientific">Lumbricus rubellus</name>
    <name type="common">Humus earthworm</name>
    <dbReference type="NCBI Taxonomy" id="35632"/>
    <lineage>
        <taxon>Eukaryota</taxon>
        <taxon>Metazoa</taxon>
        <taxon>Spiralia</taxon>
        <taxon>Lophotrochozoa</taxon>
        <taxon>Annelida</taxon>
        <taxon>Clitellata</taxon>
        <taxon>Oligochaeta</taxon>
        <taxon>Crassiclitellata</taxon>
        <taxon>Lumbricina</taxon>
        <taxon>Lumbricidae</taxon>
        <taxon>Lumbricinae</taxon>
        <taxon>Lumbricus</taxon>
    </lineage>
</organism>